<dbReference type="Pfam" id="PF02953">
    <property type="entry name" value="zf-Tim10_DDP"/>
    <property type="match status" value="1"/>
</dbReference>
<keyword evidence="4" id="KW-0479">Metal-binding</keyword>
<evidence type="ECO:0000256" key="6">
    <source>
        <dbReference type="ARBA" id="ARBA00022833"/>
    </source>
</evidence>
<evidence type="ECO:0000256" key="9">
    <source>
        <dbReference type="ARBA" id="ARBA00023128"/>
    </source>
</evidence>
<evidence type="ECO:0000256" key="3">
    <source>
        <dbReference type="ARBA" id="ARBA00022448"/>
    </source>
</evidence>
<name>A0A4T0FWS7_9BASI</name>
<keyword evidence="3 11" id="KW-0813">Transport</keyword>
<keyword evidence="11" id="KW-0143">Chaperone</keyword>
<dbReference type="InterPro" id="IPR035427">
    <property type="entry name" value="Tim10-like_dom_sf"/>
</dbReference>
<dbReference type="GO" id="GO:0005743">
    <property type="term" value="C:mitochondrial inner membrane"/>
    <property type="evidence" value="ECO:0007669"/>
    <property type="project" value="UniProtKB-SubCell"/>
</dbReference>
<dbReference type="PANTHER" id="PTHR13172">
    <property type="entry name" value="MITOCHONDRIAL IMPORT INNER MEMBRANE TRANSLOCASE SUBUNIT TIM9B"/>
    <property type="match status" value="1"/>
</dbReference>
<dbReference type="AlphaFoldDB" id="A0A4T0FWS7"/>
<dbReference type="OrthoDB" id="1551503at2759"/>
<evidence type="ECO:0000313" key="13">
    <source>
        <dbReference type="EMBL" id="TIA93427.1"/>
    </source>
</evidence>
<comment type="domain">
    <text evidence="11">The twin CX3C motif contains 4 conserved Cys residues that form 2 disulfide bonds in the mitochondrial intermembrane space.</text>
</comment>
<evidence type="ECO:0000313" key="14">
    <source>
        <dbReference type="Proteomes" id="UP000310189"/>
    </source>
</evidence>
<comment type="subcellular location">
    <subcellularLocation>
        <location evidence="1 11">Mitochondrion inner membrane</location>
        <topology evidence="1 11">Peripheral membrane protein</topology>
        <orientation evidence="1 11">Intermembrane side</orientation>
    </subcellularLocation>
</comment>
<keyword evidence="5 11" id="KW-0472">Membrane</keyword>
<evidence type="ECO:0000256" key="10">
    <source>
        <dbReference type="ARBA" id="ARBA00023157"/>
    </source>
</evidence>
<keyword evidence="7 11" id="KW-0653">Protein transport</keyword>
<evidence type="ECO:0000256" key="7">
    <source>
        <dbReference type="ARBA" id="ARBA00022927"/>
    </source>
</evidence>
<dbReference type="InterPro" id="IPR004217">
    <property type="entry name" value="Tim10-like"/>
</dbReference>
<evidence type="ECO:0000256" key="4">
    <source>
        <dbReference type="ARBA" id="ARBA00022723"/>
    </source>
</evidence>
<sequence>MDFSRFSGKERVQLNQYIQKKEMNDFMHLYSNLVQRCFEDCSNDFTSRALSTNEKTCTENCVGKFLKHSERIGARFAEQNAEMMEQQAKQAGR</sequence>
<feature type="domain" description="Tim10-like" evidence="12">
    <location>
        <begin position="16"/>
        <end position="78"/>
    </location>
</feature>
<dbReference type="Proteomes" id="UP000310189">
    <property type="component" value="Unassembled WGS sequence"/>
</dbReference>
<keyword evidence="8 11" id="KW-0811">Translocation</keyword>
<gene>
    <name evidence="13" type="ORF">E3P99_00152</name>
</gene>
<accession>A0A4T0FWS7</accession>
<comment type="similarity">
    <text evidence="2 11">Belongs to the small Tim family.</text>
</comment>
<proteinExistence type="inferred from homology"/>
<comment type="caution">
    <text evidence="13">The sequence shown here is derived from an EMBL/GenBank/DDBJ whole genome shotgun (WGS) entry which is preliminary data.</text>
</comment>
<evidence type="ECO:0000256" key="11">
    <source>
        <dbReference type="RuleBase" id="RU367043"/>
    </source>
</evidence>
<protein>
    <recommendedName>
        <fullName evidence="11">Mitochondrial import inner membrane translocase subunit</fullName>
    </recommendedName>
</protein>
<evidence type="ECO:0000256" key="5">
    <source>
        <dbReference type="ARBA" id="ARBA00022792"/>
    </source>
</evidence>
<comment type="function">
    <text evidence="11">Mitochondrial intermembrane chaperone that participates in the import and insertion of some multi-pass transmembrane proteins into the mitochondrial inner membrane. Also required for the transfer of beta-barrel precursors from the TOM complex to the sorting and assembly machinery (SAM complex) of the outer membrane. Acts as a chaperone-like protein that protects the hydrophobic precursors from aggregation and guide them through the mitochondrial intermembrane space.</text>
</comment>
<dbReference type="InterPro" id="IPR050673">
    <property type="entry name" value="Mito_inner_translocase_sub"/>
</dbReference>
<evidence type="ECO:0000256" key="2">
    <source>
        <dbReference type="ARBA" id="ARBA00006720"/>
    </source>
</evidence>
<dbReference type="EMBL" id="SPNW01000002">
    <property type="protein sequence ID" value="TIA93427.1"/>
    <property type="molecule type" value="Genomic_DNA"/>
</dbReference>
<dbReference type="SUPFAM" id="SSF144122">
    <property type="entry name" value="Tim10-like"/>
    <property type="match status" value="1"/>
</dbReference>
<evidence type="ECO:0000259" key="12">
    <source>
        <dbReference type="Pfam" id="PF02953"/>
    </source>
</evidence>
<evidence type="ECO:0000256" key="1">
    <source>
        <dbReference type="ARBA" id="ARBA00004137"/>
    </source>
</evidence>
<organism evidence="13 14">
    <name type="scientific">Wallemia hederae</name>
    <dbReference type="NCBI Taxonomy" id="1540922"/>
    <lineage>
        <taxon>Eukaryota</taxon>
        <taxon>Fungi</taxon>
        <taxon>Dikarya</taxon>
        <taxon>Basidiomycota</taxon>
        <taxon>Wallemiomycotina</taxon>
        <taxon>Wallemiomycetes</taxon>
        <taxon>Wallemiales</taxon>
        <taxon>Wallemiaceae</taxon>
        <taxon>Wallemia</taxon>
    </lineage>
</organism>
<keyword evidence="5 11" id="KW-0999">Mitochondrion inner membrane</keyword>
<dbReference type="Gene3D" id="1.10.287.810">
    <property type="entry name" value="Mitochondrial import inner membrane translocase subunit tim13 like domains"/>
    <property type="match status" value="1"/>
</dbReference>
<dbReference type="GO" id="GO:0015031">
    <property type="term" value="P:protein transport"/>
    <property type="evidence" value="ECO:0007669"/>
    <property type="project" value="UniProtKB-KW"/>
</dbReference>
<comment type="subunit">
    <text evidence="11">Heterohexamer.</text>
</comment>
<keyword evidence="6" id="KW-0862">Zinc</keyword>
<evidence type="ECO:0000256" key="8">
    <source>
        <dbReference type="ARBA" id="ARBA00023010"/>
    </source>
</evidence>
<keyword evidence="10 11" id="KW-1015">Disulfide bond</keyword>
<dbReference type="GO" id="GO:0046872">
    <property type="term" value="F:metal ion binding"/>
    <property type="evidence" value="ECO:0007669"/>
    <property type="project" value="UniProtKB-KW"/>
</dbReference>
<keyword evidence="9 11" id="KW-0496">Mitochondrion</keyword>
<reference evidence="13 14" key="1">
    <citation type="submission" date="2019-03" db="EMBL/GenBank/DDBJ databases">
        <title>Sequencing 23 genomes of Wallemia ichthyophaga.</title>
        <authorList>
            <person name="Gostincar C."/>
        </authorList>
    </citation>
    <scope>NUCLEOTIDE SEQUENCE [LARGE SCALE GENOMIC DNA]</scope>
    <source>
        <strain evidence="13 14">EXF-5753</strain>
    </source>
</reference>
<keyword evidence="14" id="KW-1185">Reference proteome</keyword>